<keyword evidence="7 9" id="KW-1133">Transmembrane helix</keyword>
<evidence type="ECO:0000256" key="9">
    <source>
        <dbReference type="SAM" id="Phobius"/>
    </source>
</evidence>
<dbReference type="Gene3D" id="1.10.357.140">
    <property type="entry name" value="UbiA prenyltransferase"/>
    <property type="match status" value="1"/>
</dbReference>
<evidence type="ECO:0000256" key="5">
    <source>
        <dbReference type="ARBA" id="ARBA00022679"/>
    </source>
</evidence>
<evidence type="ECO:0000313" key="11">
    <source>
        <dbReference type="Proteomes" id="UP001370348"/>
    </source>
</evidence>
<keyword evidence="4" id="KW-1003">Cell membrane</keyword>
<dbReference type="EMBL" id="CP089984">
    <property type="protein sequence ID" value="WXB12288.1"/>
    <property type="molecule type" value="Genomic_DNA"/>
</dbReference>
<dbReference type="PANTHER" id="PTHR11048">
    <property type="entry name" value="PRENYLTRANSFERASES"/>
    <property type="match status" value="1"/>
</dbReference>
<evidence type="ECO:0000313" key="10">
    <source>
        <dbReference type="EMBL" id="WXB12288.1"/>
    </source>
</evidence>
<evidence type="ECO:0000256" key="8">
    <source>
        <dbReference type="ARBA" id="ARBA00023136"/>
    </source>
</evidence>
<dbReference type="CDD" id="cd13959">
    <property type="entry name" value="PT_UbiA_COQ2"/>
    <property type="match status" value="1"/>
</dbReference>
<dbReference type="InterPro" id="IPR000537">
    <property type="entry name" value="UbiA_prenyltransferase"/>
</dbReference>
<accession>A0ABZ2LN04</accession>
<gene>
    <name evidence="10" type="primary">ubiA</name>
    <name evidence="10" type="ORF">LZC94_31125</name>
</gene>
<dbReference type="PANTHER" id="PTHR11048:SF28">
    <property type="entry name" value="4-HYDROXYBENZOATE POLYPRENYLTRANSFERASE, MITOCHONDRIAL"/>
    <property type="match status" value="1"/>
</dbReference>
<reference evidence="10 11" key="1">
    <citation type="submission" date="2021-12" db="EMBL/GenBank/DDBJ databases">
        <title>Discovery of the Pendulisporaceae a myxobacterial family with distinct sporulation behavior and unique specialized metabolism.</title>
        <authorList>
            <person name="Garcia R."/>
            <person name="Popoff A."/>
            <person name="Bader C.D."/>
            <person name="Loehr J."/>
            <person name="Walesch S."/>
            <person name="Walt C."/>
            <person name="Boldt J."/>
            <person name="Bunk B."/>
            <person name="Haeckl F.J.F.P.J."/>
            <person name="Gunesch A.P."/>
            <person name="Birkelbach J."/>
            <person name="Nuebel U."/>
            <person name="Pietschmann T."/>
            <person name="Bach T."/>
            <person name="Mueller R."/>
        </authorList>
    </citation>
    <scope>NUCLEOTIDE SEQUENCE [LARGE SCALE GENOMIC DNA]</scope>
    <source>
        <strain evidence="10 11">MSr11954</strain>
    </source>
</reference>
<comment type="subcellular location">
    <subcellularLocation>
        <location evidence="2">Membrane</location>
        <topology evidence="2">Multi-pass membrane protein</topology>
    </subcellularLocation>
</comment>
<evidence type="ECO:0000256" key="3">
    <source>
        <dbReference type="ARBA" id="ARBA00005985"/>
    </source>
</evidence>
<dbReference type="RefSeq" id="WP_394821910.1">
    <property type="nucleotide sequence ID" value="NZ_CP089984.1"/>
</dbReference>
<dbReference type="NCBIfam" id="TIGR01475">
    <property type="entry name" value="ubiA_other"/>
    <property type="match status" value="1"/>
</dbReference>
<dbReference type="InterPro" id="IPR039653">
    <property type="entry name" value="Prenyltransferase"/>
</dbReference>
<evidence type="ECO:0000256" key="2">
    <source>
        <dbReference type="ARBA" id="ARBA00004141"/>
    </source>
</evidence>
<protein>
    <submittedName>
        <fullName evidence="10">4-hydroxybenzoate polyprenyltransferase</fullName>
    </submittedName>
</protein>
<feature type="transmembrane region" description="Helical" evidence="9">
    <location>
        <begin position="164"/>
        <end position="186"/>
    </location>
</feature>
<organism evidence="10 11">
    <name type="scientific">Pendulispora albinea</name>
    <dbReference type="NCBI Taxonomy" id="2741071"/>
    <lineage>
        <taxon>Bacteria</taxon>
        <taxon>Pseudomonadati</taxon>
        <taxon>Myxococcota</taxon>
        <taxon>Myxococcia</taxon>
        <taxon>Myxococcales</taxon>
        <taxon>Sorangiineae</taxon>
        <taxon>Pendulisporaceae</taxon>
        <taxon>Pendulispora</taxon>
    </lineage>
</organism>
<comment type="similarity">
    <text evidence="3">Belongs to the UbiA prenyltransferase family.</text>
</comment>
<feature type="transmembrane region" description="Helical" evidence="9">
    <location>
        <begin position="235"/>
        <end position="255"/>
    </location>
</feature>
<evidence type="ECO:0000256" key="1">
    <source>
        <dbReference type="ARBA" id="ARBA00001946"/>
    </source>
</evidence>
<feature type="transmembrane region" description="Helical" evidence="9">
    <location>
        <begin position="282"/>
        <end position="300"/>
    </location>
</feature>
<evidence type="ECO:0000256" key="7">
    <source>
        <dbReference type="ARBA" id="ARBA00022989"/>
    </source>
</evidence>
<feature type="transmembrane region" description="Helical" evidence="9">
    <location>
        <begin position="114"/>
        <end position="132"/>
    </location>
</feature>
<dbReference type="InterPro" id="IPR006371">
    <property type="entry name" value="Polyprenyltransferase_UbiA-li"/>
</dbReference>
<sequence>MPLAARLRNYATLVSFSHTIFAMPFAASAVVLALSMPHPPLTAARVVAMLICMVAARTSAMAFNRWADRDIDAKNPRTATRPIQRGDVRAAEALALTVASAAVFVFSASTLGTAPAILALPVLAVLLGYSYAKRFTWAAHAWLGVALALAPGGAWIAVGAPVVWGIVALMLAVVTWLLGFDVLYSLQDEGFDREVGLNSIPSRFGAARSLAASAGAHVLTVSFLALTGVLLHRGVIFFAGVAVVGALLVWEHLIIHPPVDPVRERGVASRWARADLRKIDKAFFDMNAWISVGFFAATLLDQLVRS</sequence>
<name>A0ABZ2LN04_9BACT</name>
<dbReference type="Gene3D" id="1.20.120.1780">
    <property type="entry name" value="UbiA prenyltransferase"/>
    <property type="match status" value="1"/>
</dbReference>
<dbReference type="Pfam" id="PF01040">
    <property type="entry name" value="UbiA"/>
    <property type="match status" value="1"/>
</dbReference>
<keyword evidence="11" id="KW-1185">Reference proteome</keyword>
<comment type="cofactor">
    <cofactor evidence="1">
        <name>Mg(2+)</name>
        <dbReference type="ChEBI" id="CHEBI:18420"/>
    </cofactor>
</comment>
<evidence type="ECO:0000256" key="4">
    <source>
        <dbReference type="ARBA" id="ARBA00022475"/>
    </source>
</evidence>
<keyword evidence="8 9" id="KW-0472">Membrane</keyword>
<evidence type="ECO:0000256" key="6">
    <source>
        <dbReference type="ARBA" id="ARBA00022692"/>
    </source>
</evidence>
<dbReference type="Proteomes" id="UP001370348">
    <property type="component" value="Chromosome"/>
</dbReference>
<keyword evidence="6 9" id="KW-0812">Transmembrane</keyword>
<feature type="transmembrane region" description="Helical" evidence="9">
    <location>
        <begin position="139"/>
        <end position="158"/>
    </location>
</feature>
<keyword evidence="5" id="KW-0808">Transferase</keyword>
<feature type="transmembrane region" description="Helical" evidence="9">
    <location>
        <begin position="46"/>
        <end position="67"/>
    </location>
</feature>
<dbReference type="InterPro" id="IPR044878">
    <property type="entry name" value="UbiA_sf"/>
</dbReference>
<feature type="transmembrane region" description="Helical" evidence="9">
    <location>
        <begin position="207"/>
        <end position="229"/>
    </location>
</feature>
<feature type="transmembrane region" description="Helical" evidence="9">
    <location>
        <begin position="12"/>
        <end position="34"/>
    </location>
</feature>
<proteinExistence type="inferred from homology"/>